<feature type="compositionally biased region" description="Low complexity" evidence="5">
    <location>
        <begin position="2301"/>
        <end position="2314"/>
    </location>
</feature>
<gene>
    <name evidence="7" type="ORF">LSCM1_00232</name>
</gene>
<feature type="region of interest" description="Disordered" evidence="5">
    <location>
        <begin position="1277"/>
        <end position="1309"/>
    </location>
</feature>
<evidence type="ECO:0000313" key="7">
    <source>
        <dbReference type="EMBL" id="KAG5464052.1"/>
    </source>
</evidence>
<dbReference type="InterPro" id="IPR007259">
    <property type="entry name" value="GCP"/>
</dbReference>
<evidence type="ECO:0000313" key="8">
    <source>
        <dbReference type="Proteomes" id="UP000673552"/>
    </source>
</evidence>
<protein>
    <recommendedName>
        <fullName evidence="6">Gamma tubulin complex component protein N-terminal domain-containing protein</fullName>
    </recommendedName>
</protein>
<feature type="compositionally biased region" description="Polar residues" evidence="5">
    <location>
        <begin position="1144"/>
        <end position="1156"/>
    </location>
</feature>
<proteinExistence type="predicted"/>
<feature type="region of interest" description="Disordered" evidence="5">
    <location>
        <begin position="2168"/>
        <end position="2239"/>
    </location>
</feature>
<feature type="region of interest" description="Disordered" evidence="5">
    <location>
        <begin position="1931"/>
        <end position="1984"/>
    </location>
</feature>
<dbReference type="PANTHER" id="PTHR19302">
    <property type="entry name" value="GAMMA TUBULIN COMPLEX PROTEIN"/>
    <property type="match status" value="1"/>
</dbReference>
<dbReference type="GO" id="GO:0043015">
    <property type="term" value="F:gamma-tubulin binding"/>
    <property type="evidence" value="ECO:0007669"/>
    <property type="project" value="InterPro"/>
</dbReference>
<accession>A0A836FK53</accession>
<dbReference type="RefSeq" id="XP_067173989.1">
    <property type="nucleotide sequence ID" value="XM_067317884.1"/>
</dbReference>
<dbReference type="GO" id="GO:0007020">
    <property type="term" value="P:microtubule nucleation"/>
    <property type="evidence" value="ECO:0007669"/>
    <property type="project" value="InterPro"/>
</dbReference>
<dbReference type="GO" id="GO:0000930">
    <property type="term" value="C:gamma-tubulin complex"/>
    <property type="evidence" value="ECO:0007669"/>
    <property type="project" value="TreeGrafter"/>
</dbReference>
<dbReference type="Pfam" id="PF17681">
    <property type="entry name" value="GCP_N_terminal"/>
    <property type="match status" value="1"/>
</dbReference>
<dbReference type="InterPro" id="IPR041470">
    <property type="entry name" value="GCP_N"/>
</dbReference>
<feature type="compositionally biased region" description="Low complexity" evidence="5">
    <location>
        <begin position="2169"/>
        <end position="2182"/>
    </location>
</feature>
<feature type="domain" description="Gamma tubulin complex component protein N-terminal" evidence="6">
    <location>
        <begin position="807"/>
        <end position="908"/>
    </location>
</feature>
<feature type="region of interest" description="Disordered" evidence="5">
    <location>
        <begin position="951"/>
        <end position="971"/>
    </location>
</feature>
<comment type="caution">
    <text evidence="7">The sequence shown here is derived from an EMBL/GenBank/DDBJ whole genome shotgun (WGS) entry which is preliminary data.</text>
</comment>
<dbReference type="GO" id="GO:0051225">
    <property type="term" value="P:spindle assembly"/>
    <property type="evidence" value="ECO:0007669"/>
    <property type="project" value="TreeGrafter"/>
</dbReference>
<organism evidence="7 8">
    <name type="scientific">Leishmania martiniquensis</name>
    <dbReference type="NCBI Taxonomy" id="1580590"/>
    <lineage>
        <taxon>Eukaryota</taxon>
        <taxon>Discoba</taxon>
        <taxon>Euglenozoa</taxon>
        <taxon>Kinetoplastea</taxon>
        <taxon>Metakinetoplastina</taxon>
        <taxon>Trypanosomatida</taxon>
        <taxon>Trypanosomatidae</taxon>
        <taxon>Leishmaniinae</taxon>
        <taxon>Leishmania</taxon>
    </lineage>
</organism>
<dbReference type="OrthoDB" id="5860513at2759"/>
<feature type="region of interest" description="Disordered" evidence="5">
    <location>
        <begin position="1134"/>
        <end position="1156"/>
    </location>
</feature>
<keyword evidence="4" id="KW-0206">Cytoskeleton</keyword>
<feature type="region of interest" description="Disordered" evidence="5">
    <location>
        <begin position="1668"/>
        <end position="1697"/>
    </location>
</feature>
<dbReference type="Proteomes" id="UP000673552">
    <property type="component" value="Chromosome 36"/>
</dbReference>
<evidence type="ECO:0000256" key="1">
    <source>
        <dbReference type="ARBA" id="ARBA00004245"/>
    </source>
</evidence>
<feature type="compositionally biased region" description="Basic and acidic residues" evidence="5">
    <location>
        <begin position="1950"/>
        <end position="1960"/>
    </location>
</feature>
<dbReference type="GO" id="GO:0005874">
    <property type="term" value="C:microtubule"/>
    <property type="evidence" value="ECO:0007669"/>
    <property type="project" value="UniProtKB-KW"/>
</dbReference>
<dbReference type="PANTHER" id="PTHR19302:SF14">
    <property type="entry name" value="GAMMA-TUBULIN COMPLEX COMPONENT 3"/>
    <property type="match status" value="1"/>
</dbReference>
<evidence type="ECO:0000256" key="4">
    <source>
        <dbReference type="ARBA" id="ARBA00023212"/>
    </source>
</evidence>
<comment type="subcellular location">
    <subcellularLocation>
        <location evidence="1">Cytoplasm</location>
        <location evidence="1">Cytoskeleton</location>
    </subcellularLocation>
</comment>
<dbReference type="GO" id="GO:0051011">
    <property type="term" value="F:microtubule minus-end binding"/>
    <property type="evidence" value="ECO:0007669"/>
    <property type="project" value="TreeGrafter"/>
</dbReference>
<keyword evidence="2" id="KW-0963">Cytoplasm</keyword>
<evidence type="ECO:0000256" key="3">
    <source>
        <dbReference type="ARBA" id="ARBA00022701"/>
    </source>
</evidence>
<evidence type="ECO:0000259" key="6">
    <source>
        <dbReference type="Pfam" id="PF17681"/>
    </source>
</evidence>
<feature type="region of interest" description="Disordered" evidence="5">
    <location>
        <begin position="2251"/>
        <end position="2314"/>
    </location>
</feature>
<feature type="compositionally biased region" description="Basic and acidic residues" evidence="5">
    <location>
        <begin position="2187"/>
        <end position="2197"/>
    </location>
</feature>
<dbReference type="GO" id="GO:0031122">
    <property type="term" value="P:cytoplasmic microtubule organization"/>
    <property type="evidence" value="ECO:0007669"/>
    <property type="project" value="TreeGrafter"/>
</dbReference>
<keyword evidence="8" id="KW-1185">Reference proteome</keyword>
<name>A0A836FK53_9TRYP</name>
<reference evidence="7 8" key="1">
    <citation type="submission" date="2021-03" db="EMBL/GenBank/DDBJ databases">
        <title>Leishmania (Mundinia) martiniquensis Genome sequencing and assembly.</title>
        <authorList>
            <person name="Almutairi H."/>
            <person name="Gatherer D."/>
        </authorList>
    </citation>
    <scope>NUCLEOTIDE SEQUENCE [LARGE SCALE GENOMIC DNA]</scope>
    <source>
        <strain evidence="7">LSCM1</strain>
    </source>
</reference>
<sequence>MEQAHYTATLNNAQEGVVDSFTSPTAQGGGRLAPSSRASFPTDAATAAVRAVLYARVSPFWQAKRRRLRRLALDSFFHSTVSTRISLRRERSPEGGDGVREAMTQLLLHTRTVMSDISPTQAYLVDLFAAQIMCNAHSGVPAVAGSPRASTTKAVQREEGKPVSAHRSIMKSIGSASASAIPSARYDQDYATSASAPATIADQLLYIILRTSIAANTPRRPLLEYEEDASERLADGSRIPPPQGTLGATALTLTPSFTTSSAAVGPLTRKKPRLDDFNGARPLLLPSEYGQSIYHYASGFGGVCAPAALPYQPLCWLAPSTVALVEGSQALRRQQRWTCDLDPVIEATVAGQGSCARSSYLCSGAGARSAAVAPLLENMRSSWALLPGMAESDDAAALSALVRGGGLPFSPGPPSAVSNVAQEAGPACRFSGFQWDDTMIGDDPAVEALFADDRARRGEVVDAPEKGKAAPTRQREKESATAALPACRTPFVSCQPLYGGVVYAQVHLALHRCTAGLADPFCLTERDDSGGPDLPALRVRKEFYLRSLPVNGGAGTAAATTTISSLASLLEWGCYYGTLLRRLQRLCDVADDVAMRGALGSYGRCAISALRLLLCLLQRQISELGDQPGGPHRLSFAELLTAHQRLQRAVEQVEVLAAFFDVPVAAPAGATSQSSRTVPDGWDPVGILQQRCSSALLLSRLYECFSARHANALGQYGSAATHYHELQQERLAEILASLGSEGRDEVPLQAKTCTGDFDQRRPKFRAVFDALDSGAVPSAVNVLHLGAGVVSGAWEDHRKELLSYSIDAVGFLLRATLRPLNIMLHRWLTAGELADPYDEFFVVPSHGQTHSGFTLEPSPERLPVFLSTAAATDLLHAGVSLCVLRAAATHVLLRAREDARRLEGMAEIHDAAAEDYAEELLDTQTLRRAIERFIERLVHGAPTAEAVHGIGHAGAGASDEDATTDATPMPLPPRVDVLSSYGTINWWKGHYQACTRVLLEAVVEVANPREGGDEVGSAEGPPDPSPWLQADEEEELRCAEEGAAVEVEKADVTGSFETHAGGAEPSLSFPTPTPAALDAGEVIPLDGRLCRSPRVRAALPPRDSMSEAPSHITVCMNSDEDEDRGFETRIARAAGGHQKADTASLATSSPRSSKGAATSVLGLRHIASSRFSIGTTVTSTASSRGTMALYGAITEELRQVSLLEQQTEADLGQSRHALRAEFDAQLWRRRREGRLAEWKAQRLALRLRRMRAMESIIEELRDVYMIRAAGHAEAHESAVRPVEETVASLASGSEKRAGQQGAGQDPSTVGSAVADIRVVIPLRQLPPPRAAPPVILYAVPEDGDALDGATGGRRASRVVGGRSRRTSFAANPTIVEPPAASAVRRPSPSLLSMLPRPLVPTTGAREALQPRGRQRRSLSASVRLCGRAGAPRSPSLPAGMSKRVTAAVADAGGVTFGDPLSVGADVRGGADGGVGPAVVCQLRDVDLAALSALEAIEKRSAAAEVSQSAAATFAVTSKSTSVPVPPLHSSHQRCEQVKAATLKECAGMAAAAAVDKACEASVRRDEFGYAHPDALFRVADINDDEFLLMRTSPKSYARREAEAAAIAELTKRQAQLAACSVDKPSYLRQLAAAVAAAVVPVPDRFSGSPNASAALPSLCSSAENRLYPSSKMEGDTSAQRNRAAKDAEAGESAADVEGSTHLRLALDAAWQRDDPQRGSREANATMMVRMATMEKSFTDELWSWTAAEAHRWYFDGLSPWHHVLTGADMDRALLVNAALTRDEAEALQRCSGYYRALGQYTASFLTHKALQLTLLPPYGSLYRLTTQFLNVCLLQSPPIAVRLMDVWMASVDSALEMIAEAEEATLVRTVVGGETRWSALAALTNARQGLNLDEALSSLNAAFQREWATCVANGESTVRLQLRLAPAKAKEHERLTSAGEALERNSGFTKDSDAVEKDCRSTSTASCLSHQQPRLPPKDVESVSTKSSPIQSFLASLRLTAASSWCSGAWLLPDHTLQCTGAIFRALLFWKSAERIVLHLWRAGMASGLSSVFFFCATVRQVLLSSLQEALWMRLVELTAAYRESLRFEAGVLYTYRALESFTIDHAAFLRECEFYTLCSPQFQCRVHPVLEAMVDVVEEAERGLRFAQVSIRIARQQYMATFRSMVRSGSSSSSSSGSSGSDTDEGVEHDSCRRTEGQPTPTSAPGHVFTPSRRSQRARTQHSVVGVQASGGGAKASPCYLRLPEGDLARQSETLSPPPATGGWIADVAAPSTDPEAGSNSTRTPQRRPEKGKRMHAEQSPPSTLSSATTTRSAASLLDKRLLVLGAASAAEKTNDVGDPASMAAPRKRRRRGGSQVAGARQSTPGKAAPKAITLRASATALHSQTQRCRRGAGVSVRQSTALTPAKKRPRRCGRQRKGLSSTERKERRLKLRAIAERKIQEEVAHQRRTTRDVVSRQLGCFASLTQSLRDALAEVMVAEDLKGMTNVSVAAAAATSDGASLRSVKDLHKAQQQHMDRYAYLSRMLQRLDALIDVMNAQV</sequence>
<dbReference type="KEGG" id="lmat:92510396"/>
<feature type="compositionally biased region" description="Polar residues" evidence="5">
    <location>
        <begin position="1961"/>
        <end position="1972"/>
    </location>
</feature>
<feature type="region of interest" description="Disordered" evidence="5">
    <location>
        <begin position="2333"/>
        <end position="2428"/>
    </location>
</feature>
<dbReference type="EMBL" id="JAFEUZ010000036">
    <property type="protein sequence ID" value="KAG5464052.1"/>
    <property type="molecule type" value="Genomic_DNA"/>
</dbReference>
<feature type="compositionally biased region" description="Basic residues" evidence="5">
    <location>
        <begin position="2407"/>
        <end position="2419"/>
    </location>
</feature>
<dbReference type="GO" id="GO:0000922">
    <property type="term" value="C:spindle pole"/>
    <property type="evidence" value="ECO:0007669"/>
    <property type="project" value="InterPro"/>
</dbReference>
<keyword evidence="3" id="KW-0493">Microtubule</keyword>
<evidence type="ECO:0000256" key="5">
    <source>
        <dbReference type="SAM" id="MobiDB-lite"/>
    </source>
</evidence>
<dbReference type="GO" id="GO:0000278">
    <property type="term" value="P:mitotic cell cycle"/>
    <property type="evidence" value="ECO:0007669"/>
    <property type="project" value="TreeGrafter"/>
</dbReference>
<evidence type="ECO:0000256" key="2">
    <source>
        <dbReference type="ARBA" id="ARBA00022490"/>
    </source>
</evidence>
<dbReference type="GeneID" id="92510396"/>
<dbReference type="GO" id="GO:0051321">
    <property type="term" value="P:meiotic cell cycle"/>
    <property type="evidence" value="ECO:0007669"/>
    <property type="project" value="TreeGrafter"/>
</dbReference>